<evidence type="ECO:0008006" key="2">
    <source>
        <dbReference type="Google" id="ProtNLM"/>
    </source>
</evidence>
<reference evidence="1" key="1">
    <citation type="journal article" date="2020" name="Nature">
        <title>Giant virus diversity and host interactions through global metagenomics.</title>
        <authorList>
            <person name="Schulz F."/>
            <person name="Roux S."/>
            <person name="Paez-Espino D."/>
            <person name="Jungbluth S."/>
            <person name="Walsh D.A."/>
            <person name="Denef V.J."/>
            <person name="McMahon K.D."/>
            <person name="Konstantinidis K.T."/>
            <person name="Eloe-Fadrosh E.A."/>
            <person name="Kyrpides N.C."/>
            <person name="Woyke T."/>
        </authorList>
    </citation>
    <scope>NUCLEOTIDE SEQUENCE</scope>
    <source>
        <strain evidence="1">GVMAG-M-3300025695-21</strain>
    </source>
</reference>
<sequence length="176" mass="21337">MNKIDISSYISDDTNLVEIYFCLYKYNHENSININVKLSDDIVKKFKEKYKNIKLMKYKSYYINDKYYMYDLNNDYQSVNSRILLKKAHIIRRKKETDLFINVYKHEKYPSHLFPCTDNIDYISEVDIYEYKLTNRISFNLKYDDGAPIIYIEYKHSPNVEIDRINETINRLVNSL</sequence>
<dbReference type="EMBL" id="MN740302">
    <property type="protein sequence ID" value="QHT99102.1"/>
    <property type="molecule type" value="Genomic_DNA"/>
</dbReference>
<organism evidence="1">
    <name type="scientific">viral metagenome</name>
    <dbReference type="NCBI Taxonomy" id="1070528"/>
    <lineage>
        <taxon>unclassified sequences</taxon>
        <taxon>metagenomes</taxon>
        <taxon>organismal metagenomes</taxon>
    </lineage>
</organism>
<protein>
    <recommendedName>
        <fullName evidence="2">CYTH domain-containing protein</fullName>
    </recommendedName>
</protein>
<evidence type="ECO:0000313" key="1">
    <source>
        <dbReference type="EMBL" id="QHT99102.1"/>
    </source>
</evidence>
<accession>A0A6C0J1A2</accession>
<proteinExistence type="predicted"/>
<dbReference type="AlphaFoldDB" id="A0A6C0J1A2"/>
<name>A0A6C0J1A2_9ZZZZ</name>